<evidence type="ECO:0000256" key="1">
    <source>
        <dbReference type="ARBA" id="ARBA00022603"/>
    </source>
</evidence>
<dbReference type="RefSeq" id="WP_147664711.1">
    <property type="nucleotide sequence ID" value="NZ_CP042905.2"/>
</dbReference>
<dbReference type="KEGG" id="psyt:DSAG12_03664"/>
<reference evidence="4 5" key="1">
    <citation type="journal article" date="2020" name="Nature">
        <title>Isolation of an archaeon at the prokaryote-eukaryote interface.</title>
        <authorList>
            <person name="Imachi H."/>
            <person name="Nobu M.K."/>
            <person name="Nakahara N."/>
            <person name="Morono Y."/>
            <person name="Ogawara M."/>
            <person name="Takaki Y."/>
            <person name="Takano Y."/>
            <person name="Uematsu K."/>
            <person name="Ikuta T."/>
            <person name="Ito M."/>
            <person name="Matsui Y."/>
            <person name="Miyazaki M."/>
            <person name="Murata K."/>
            <person name="Saito Y."/>
            <person name="Sakai S."/>
            <person name="Song C."/>
            <person name="Tasumi E."/>
            <person name="Yamanaka Y."/>
            <person name="Yamaguchi T."/>
            <person name="Kamagata Y."/>
            <person name="Tamaki H."/>
            <person name="Takai K."/>
        </authorList>
    </citation>
    <scope>NUCLEOTIDE SEQUENCE [LARGE SCALE GENOMIC DNA]</scope>
    <source>
        <strain evidence="4 5">MK-D1</strain>
    </source>
</reference>
<name>A0A5B9DGF4_9ARCH</name>
<dbReference type="GO" id="GO:0016279">
    <property type="term" value="F:protein-lysine N-methyltransferase activity"/>
    <property type="evidence" value="ECO:0007669"/>
    <property type="project" value="InterPro"/>
</dbReference>
<dbReference type="InterPro" id="IPR026170">
    <property type="entry name" value="FAM173A/B"/>
</dbReference>
<evidence type="ECO:0000256" key="3">
    <source>
        <dbReference type="ARBA" id="ARBA00022691"/>
    </source>
</evidence>
<gene>
    <name evidence="4" type="ORF">DSAG12_03664</name>
</gene>
<dbReference type="Gene3D" id="3.40.50.150">
    <property type="entry name" value="Vaccinia Virus protein VP39"/>
    <property type="match status" value="1"/>
</dbReference>
<evidence type="ECO:0000313" key="5">
    <source>
        <dbReference type="Proteomes" id="UP000321408"/>
    </source>
</evidence>
<dbReference type="GO" id="GO:0032259">
    <property type="term" value="P:methylation"/>
    <property type="evidence" value="ECO:0007669"/>
    <property type="project" value="UniProtKB-KW"/>
</dbReference>
<dbReference type="InterPro" id="IPR029063">
    <property type="entry name" value="SAM-dependent_MTases_sf"/>
</dbReference>
<evidence type="ECO:0000313" key="4">
    <source>
        <dbReference type="EMBL" id="QEE17826.1"/>
    </source>
</evidence>
<dbReference type="EMBL" id="CP042905">
    <property type="protein sequence ID" value="QEE17826.1"/>
    <property type="molecule type" value="Genomic_DNA"/>
</dbReference>
<keyword evidence="5" id="KW-1185">Reference proteome</keyword>
<dbReference type="PANTHER" id="PTHR13610:SF11">
    <property type="entry name" value="METHYLTRANSFERASE DOMAIN-CONTAINING PROTEIN"/>
    <property type="match status" value="1"/>
</dbReference>
<dbReference type="AlphaFoldDB" id="A0A5B9DGF4"/>
<dbReference type="CDD" id="cd02440">
    <property type="entry name" value="AdoMet_MTases"/>
    <property type="match status" value="1"/>
</dbReference>
<dbReference type="OrthoDB" id="6027at2157"/>
<dbReference type="PANTHER" id="PTHR13610">
    <property type="entry name" value="METHYLTRANSFERASE DOMAIN-CONTAINING PROTEIN"/>
    <property type="match status" value="1"/>
</dbReference>
<sequence length="172" mass="20228">MDEYWKKKSWKLKAQEDLPYLATPTIVIESIFKFLKEENLIKKNQRLVDLGAGDGRVIVFASEFYSLISLGLEININLIKTAESEIIRKNLSDLCQVKEMDLFNFDISEMDIVFCFFLPSNYEYCSHVIETVKSGGIVINIKWNLKKFKKYWKKSFKITADEHFPAYIYIKK</sequence>
<reference evidence="4 5" key="2">
    <citation type="journal article" date="2024" name="Int. J. Syst. Evol. Microbiol.">
        <title>Promethearchaeum syntrophicum gen. nov., sp. nov., an anaerobic, obligately syntrophic archaeon, the first isolate of the lineage 'Asgard' archaea, and proposal of the new archaeal phylum Promethearchaeota phyl. nov. and kingdom Promethearchaeati regn. nov.</title>
        <authorList>
            <person name="Imachi H."/>
            <person name="Nobu M.K."/>
            <person name="Kato S."/>
            <person name="Takaki Y."/>
            <person name="Miyazaki M."/>
            <person name="Miyata M."/>
            <person name="Ogawara M."/>
            <person name="Saito Y."/>
            <person name="Sakai S."/>
            <person name="Tahara Y.O."/>
            <person name="Takano Y."/>
            <person name="Tasumi E."/>
            <person name="Uematsu K."/>
            <person name="Yoshimura T."/>
            <person name="Itoh T."/>
            <person name="Ohkuma M."/>
            <person name="Takai K."/>
        </authorList>
    </citation>
    <scope>NUCLEOTIDE SEQUENCE [LARGE SCALE GENOMIC DNA]</scope>
    <source>
        <strain evidence="4 5">MK-D1</strain>
    </source>
</reference>
<dbReference type="SUPFAM" id="SSF53335">
    <property type="entry name" value="S-adenosyl-L-methionine-dependent methyltransferases"/>
    <property type="match status" value="1"/>
</dbReference>
<keyword evidence="3" id="KW-0949">S-adenosyl-L-methionine</keyword>
<protein>
    <submittedName>
        <fullName evidence="4">Uncharacterized protein</fullName>
    </submittedName>
</protein>
<proteinExistence type="predicted"/>
<keyword evidence="2" id="KW-0808">Transferase</keyword>
<evidence type="ECO:0000256" key="2">
    <source>
        <dbReference type="ARBA" id="ARBA00022679"/>
    </source>
</evidence>
<dbReference type="GeneID" id="41331632"/>
<keyword evidence="1" id="KW-0489">Methyltransferase</keyword>
<accession>A0A5B9DGF4</accession>
<organism evidence="4 5">
    <name type="scientific">Promethearchaeum syntrophicum</name>
    <dbReference type="NCBI Taxonomy" id="2594042"/>
    <lineage>
        <taxon>Archaea</taxon>
        <taxon>Promethearchaeati</taxon>
        <taxon>Promethearchaeota</taxon>
        <taxon>Promethearchaeia</taxon>
        <taxon>Promethearchaeales</taxon>
        <taxon>Promethearchaeaceae</taxon>
        <taxon>Promethearchaeum</taxon>
    </lineage>
</organism>
<dbReference type="Proteomes" id="UP000321408">
    <property type="component" value="Chromosome"/>
</dbReference>